<protein>
    <submittedName>
        <fullName evidence="2">Uncharacterized protein</fullName>
    </submittedName>
</protein>
<keyword evidence="3" id="KW-1185">Reference proteome</keyword>
<accession>A0A918BIW0</accession>
<gene>
    <name evidence="2" type="ORF">GCM10010145_47890</name>
</gene>
<comment type="caution">
    <text evidence="2">The sequence shown here is derived from an EMBL/GenBank/DDBJ whole genome shotgun (WGS) entry which is preliminary data.</text>
</comment>
<reference evidence="2" key="2">
    <citation type="submission" date="2020-09" db="EMBL/GenBank/DDBJ databases">
        <authorList>
            <person name="Sun Q."/>
            <person name="Ohkuma M."/>
        </authorList>
    </citation>
    <scope>NUCLEOTIDE SEQUENCE</scope>
    <source>
        <strain evidence="2">JCM 3131</strain>
    </source>
</reference>
<dbReference type="AlphaFoldDB" id="A0A918BIW0"/>
<sequence>MVPVAGAETRSWRSTGRPGTERTTGLKDRTGAGSPQVSAPVTVDVLTMWVPFRWHLPSAGLLRPAAGMADRGVPFRLS</sequence>
<feature type="region of interest" description="Disordered" evidence="1">
    <location>
        <begin position="1"/>
        <end position="38"/>
    </location>
</feature>
<dbReference type="Proteomes" id="UP000620156">
    <property type="component" value="Unassembled WGS sequence"/>
</dbReference>
<reference evidence="2" key="1">
    <citation type="journal article" date="2014" name="Int. J. Syst. Evol. Microbiol.">
        <title>Complete genome sequence of Corynebacterium casei LMG S-19264T (=DSM 44701T), isolated from a smear-ripened cheese.</title>
        <authorList>
            <consortium name="US DOE Joint Genome Institute (JGI-PGF)"/>
            <person name="Walter F."/>
            <person name="Albersmeier A."/>
            <person name="Kalinowski J."/>
            <person name="Ruckert C."/>
        </authorList>
    </citation>
    <scope>NUCLEOTIDE SEQUENCE</scope>
    <source>
        <strain evidence="2">JCM 3131</strain>
    </source>
</reference>
<evidence type="ECO:0000313" key="2">
    <source>
        <dbReference type="EMBL" id="GGQ72629.1"/>
    </source>
</evidence>
<name>A0A918BIW0_9ACTN</name>
<proteinExistence type="predicted"/>
<organism evidence="2 3">
    <name type="scientific">Streptomyces ruber</name>
    <dbReference type="NCBI Taxonomy" id="83378"/>
    <lineage>
        <taxon>Bacteria</taxon>
        <taxon>Bacillati</taxon>
        <taxon>Actinomycetota</taxon>
        <taxon>Actinomycetes</taxon>
        <taxon>Kitasatosporales</taxon>
        <taxon>Streptomycetaceae</taxon>
        <taxon>Streptomyces</taxon>
    </lineage>
</organism>
<evidence type="ECO:0000256" key="1">
    <source>
        <dbReference type="SAM" id="MobiDB-lite"/>
    </source>
</evidence>
<dbReference type="EMBL" id="BMQK01000012">
    <property type="protein sequence ID" value="GGQ72629.1"/>
    <property type="molecule type" value="Genomic_DNA"/>
</dbReference>
<evidence type="ECO:0000313" key="3">
    <source>
        <dbReference type="Proteomes" id="UP000620156"/>
    </source>
</evidence>